<dbReference type="PROSITE" id="PS50137">
    <property type="entry name" value="DS_RBD"/>
    <property type="match status" value="1"/>
</dbReference>
<proteinExistence type="predicted"/>
<reference evidence="3 4" key="1">
    <citation type="submission" date="2024-02" db="EMBL/GenBank/DDBJ databases">
        <title>A draft genome for the cacao thread blight pathogen Marasmius crinis-equi.</title>
        <authorList>
            <person name="Cohen S.P."/>
            <person name="Baruah I.K."/>
            <person name="Amoako-Attah I."/>
            <person name="Bukari Y."/>
            <person name="Meinhardt L.W."/>
            <person name="Bailey B.A."/>
        </authorList>
    </citation>
    <scope>NUCLEOTIDE SEQUENCE [LARGE SCALE GENOMIC DNA]</scope>
    <source>
        <strain evidence="3 4">GH-76</strain>
    </source>
</reference>
<dbReference type="Pfam" id="PF00035">
    <property type="entry name" value="dsrm"/>
    <property type="match status" value="1"/>
</dbReference>
<comment type="caution">
    <text evidence="3">The sequence shown here is derived from an EMBL/GenBank/DDBJ whole genome shotgun (WGS) entry which is preliminary data.</text>
</comment>
<dbReference type="Gene3D" id="3.30.160.20">
    <property type="match status" value="1"/>
</dbReference>
<evidence type="ECO:0000259" key="2">
    <source>
        <dbReference type="PROSITE" id="PS50137"/>
    </source>
</evidence>
<organism evidence="3 4">
    <name type="scientific">Marasmius crinis-equi</name>
    <dbReference type="NCBI Taxonomy" id="585013"/>
    <lineage>
        <taxon>Eukaryota</taxon>
        <taxon>Fungi</taxon>
        <taxon>Dikarya</taxon>
        <taxon>Basidiomycota</taxon>
        <taxon>Agaricomycotina</taxon>
        <taxon>Agaricomycetes</taxon>
        <taxon>Agaricomycetidae</taxon>
        <taxon>Agaricales</taxon>
        <taxon>Marasmiineae</taxon>
        <taxon>Marasmiaceae</taxon>
        <taxon>Marasmius</taxon>
    </lineage>
</organism>
<dbReference type="EMBL" id="JBAHYK010000167">
    <property type="protein sequence ID" value="KAL0577281.1"/>
    <property type="molecule type" value="Genomic_DNA"/>
</dbReference>
<dbReference type="SUPFAM" id="SSF54768">
    <property type="entry name" value="dsRNA-binding domain-like"/>
    <property type="match status" value="1"/>
</dbReference>
<sequence>MATRAYDRILSSFYLSHDVKADYRNALNNYAQGAGMTVQYTESPTGPPQAPTWRATVYINGTAYGNGEGGTKDIAKEQAARVAWTYITNSQQ</sequence>
<accession>A0ABR3FPA9</accession>
<protein>
    <recommendedName>
        <fullName evidence="2">DRBM domain-containing protein</fullName>
    </recommendedName>
</protein>
<evidence type="ECO:0000313" key="4">
    <source>
        <dbReference type="Proteomes" id="UP001465976"/>
    </source>
</evidence>
<dbReference type="SMART" id="SM00358">
    <property type="entry name" value="DSRM"/>
    <property type="match status" value="1"/>
</dbReference>
<feature type="domain" description="DRBM" evidence="2">
    <location>
        <begin position="22"/>
        <end position="89"/>
    </location>
</feature>
<gene>
    <name evidence="3" type="ORF">V5O48_004709</name>
</gene>
<name>A0ABR3FPA9_9AGAR</name>
<evidence type="ECO:0000256" key="1">
    <source>
        <dbReference type="PROSITE-ProRule" id="PRU00266"/>
    </source>
</evidence>
<dbReference type="CDD" id="cd19875">
    <property type="entry name" value="DSRM_EIF2AK2-like"/>
    <property type="match status" value="1"/>
</dbReference>
<keyword evidence="4" id="KW-1185">Reference proteome</keyword>
<dbReference type="Proteomes" id="UP001465976">
    <property type="component" value="Unassembled WGS sequence"/>
</dbReference>
<evidence type="ECO:0000313" key="3">
    <source>
        <dbReference type="EMBL" id="KAL0577281.1"/>
    </source>
</evidence>
<dbReference type="InterPro" id="IPR014720">
    <property type="entry name" value="dsRBD_dom"/>
</dbReference>
<keyword evidence="1" id="KW-0694">RNA-binding</keyword>